<accession>A0A0E9R1H3</accession>
<dbReference type="AlphaFoldDB" id="A0A0E9R1H3"/>
<name>A0A0E9R1H3_ANGAN</name>
<proteinExistence type="predicted"/>
<organism evidence="1">
    <name type="scientific">Anguilla anguilla</name>
    <name type="common">European freshwater eel</name>
    <name type="synonym">Muraena anguilla</name>
    <dbReference type="NCBI Taxonomy" id="7936"/>
    <lineage>
        <taxon>Eukaryota</taxon>
        <taxon>Metazoa</taxon>
        <taxon>Chordata</taxon>
        <taxon>Craniata</taxon>
        <taxon>Vertebrata</taxon>
        <taxon>Euteleostomi</taxon>
        <taxon>Actinopterygii</taxon>
        <taxon>Neopterygii</taxon>
        <taxon>Teleostei</taxon>
        <taxon>Anguilliformes</taxon>
        <taxon>Anguillidae</taxon>
        <taxon>Anguilla</taxon>
    </lineage>
</organism>
<reference evidence="1" key="2">
    <citation type="journal article" date="2015" name="Fish Shellfish Immunol.">
        <title>Early steps in the European eel (Anguilla anguilla)-Vibrio vulnificus interaction in the gills: Role of the RtxA13 toxin.</title>
        <authorList>
            <person name="Callol A."/>
            <person name="Pajuelo D."/>
            <person name="Ebbesson L."/>
            <person name="Teles M."/>
            <person name="MacKenzie S."/>
            <person name="Amaro C."/>
        </authorList>
    </citation>
    <scope>NUCLEOTIDE SEQUENCE</scope>
</reference>
<protein>
    <submittedName>
        <fullName evidence="1">Uncharacterized protein</fullName>
    </submittedName>
</protein>
<sequence length="51" mass="5811">MMTKHLLHVFINMAHILHLFVRYTSSGRLIYMSHTEHHVVLAGHESQAASG</sequence>
<reference evidence="1" key="1">
    <citation type="submission" date="2014-11" db="EMBL/GenBank/DDBJ databases">
        <authorList>
            <person name="Amaro Gonzalez C."/>
        </authorList>
    </citation>
    <scope>NUCLEOTIDE SEQUENCE</scope>
</reference>
<evidence type="ECO:0000313" key="1">
    <source>
        <dbReference type="EMBL" id="JAH22188.1"/>
    </source>
</evidence>
<dbReference type="EMBL" id="GBXM01086389">
    <property type="protein sequence ID" value="JAH22188.1"/>
    <property type="molecule type" value="Transcribed_RNA"/>
</dbReference>